<protein>
    <submittedName>
        <fullName evidence="3">Steroid 3-ketoacyl-CoA thiolase</fullName>
    </submittedName>
</protein>
<accession>A0ABU2QU34</accession>
<dbReference type="Gene3D" id="3.40.47.10">
    <property type="match status" value="2"/>
</dbReference>
<dbReference type="Pfam" id="PF00108">
    <property type="entry name" value="Thiolase_N"/>
    <property type="match status" value="1"/>
</dbReference>
<dbReference type="InterPro" id="IPR016039">
    <property type="entry name" value="Thiolase-like"/>
</dbReference>
<dbReference type="PANTHER" id="PTHR43365">
    <property type="entry name" value="BLR7806 PROTEIN"/>
    <property type="match status" value="1"/>
</dbReference>
<comment type="caution">
    <text evidence="3">The sequence shown here is derived from an EMBL/GenBank/DDBJ whole genome shotgun (WGS) entry which is preliminary data.</text>
</comment>
<sequence length="281" mass="28057">MHQDAVIVGAVRTPVGLYGGVLAAVHPARLLGLVYGALLDRAGTGAAEVAQVVCGAETQTGEQADNVARTAWLAAGLPPATAALTVDGRELSGQYAAHLTAALVGSGAPGLGLSCAVEAMSRIPPATATQRGPGLPRPPGWHVDLPGPFEAAERVAKAYGIGRADAEEVAGLSRARARAARADGRATAETCPVPLGTTDITADEGAAADPHDGAPFVPRRRTAPAPGGSPAGAVHTARSTAPFADGAAGLLWASAESARRLGLRPLARVRAQVALGVDPAS</sequence>
<feature type="compositionally biased region" description="Low complexity" evidence="1">
    <location>
        <begin position="223"/>
        <end position="233"/>
    </location>
</feature>
<dbReference type="RefSeq" id="WP_311650983.1">
    <property type="nucleotide sequence ID" value="NZ_JAVRET010000003.1"/>
</dbReference>
<name>A0ABU2QU34_9ACTN</name>
<feature type="domain" description="Thiolase N-terminal" evidence="2">
    <location>
        <begin position="6"/>
        <end position="255"/>
    </location>
</feature>
<feature type="region of interest" description="Disordered" evidence="1">
    <location>
        <begin position="189"/>
        <end position="236"/>
    </location>
</feature>
<dbReference type="InterPro" id="IPR020616">
    <property type="entry name" value="Thiolase_N"/>
</dbReference>
<evidence type="ECO:0000313" key="4">
    <source>
        <dbReference type="Proteomes" id="UP001183610"/>
    </source>
</evidence>
<proteinExistence type="predicted"/>
<dbReference type="PANTHER" id="PTHR43365:SF1">
    <property type="entry name" value="ACETYL-COA C-ACYLTRANSFERASE"/>
    <property type="match status" value="1"/>
</dbReference>
<dbReference type="Proteomes" id="UP001183610">
    <property type="component" value="Unassembled WGS sequence"/>
</dbReference>
<keyword evidence="4" id="KW-1185">Reference proteome</keyword>
<dbReference type="EMBL" id="JAVRET010000003">
    <property type="protein sequence ID" value="MDT0407946.1"/>
    <property type="molecule type" value="Genomic_DNA"/>
</dbReference>
<reference evidence="4" key="1">
    <citation type="submission" date="2023-07" db="EMBL/GenBank/DDBJ databases">
        <title>30 novel species of actinomycetes from the DSMZ collection.</title>
        <authorList>
            <person name="Nouioui I."/>
        </authorList>
    </citation>
    <scope>NUCLEOTIDE SEQUENCE [LARGE SCALE GENOMIC DNA]</scope>
    <source>
        <strain evidence="4">DSM 41979</strain>
    </source>
</reference>
<gene>
    <name evidence="3" type="ORF">RM698_02640</name>
</gene>
<evidence type="ECO:0000313" key="3">
    <source>
        <dbReference type="EMBL" id="MDT0407946.1"/>
    </source>
</evidence>
<evidence type="ECO:0000259" key="2">
    <source>
        <dbReference type="Pfam" id="PF00108"/>
    </source>
</evidence>
<dbReference type="SUPFAM" id="SSF53901">
    <property type="entry name" value="Thiolase-like"/>
    <property type="match status" value="1"/>
</dbReference>
<organism evidence="3 4">
    <name type="scientific">Streptomyces evansiae</name>
    <dbReference type="NCBI Taxonomy" id="3075535"/>
    <lineage>
        <taxon>Bacteria</taxon>
        <taxon>Bacillati</taxon>
        <taxon>Actinomycetota</taxon>
        <taxon>Actinomycetes</taxon>
        <taxon>Kitasatosporales</taxon>
        <taxon>Streptomycetaceae</taxon>
        <taxon>Streptomyces</taxon>
    </lineage>
</organism>
<evidence type="ECO:0000256" key="1">
    <source>
        <dbReference type="SAM" id="MobiDB-lite"/>
    </source>
</evidence>